<sequence length="234" mass="25471">MVAVWARDSPTKKQHVKSCNYDSNDDGAISPEEEDELPPAPANAPPTASAITSDRHYHNKQCLLLISSRGATGVLSTLIPHAKKESKLDMGGYGAAVNEIAEVRDSIPPCSWSVGKGGRTAIFGWGGRGHANSQMQMAESTNAPSKHLMISGGPSVKFHIDIHTMDELKLTGNCMKGYRPILSFDLQFSSNDPNLSHLQIIKHLMIDVFGTPRGHPKSKPFVDRVMAFYYADGK</sequence>
<feature type="domain" description="Brix" evidence="6">
    <location>
        <begin position="135"/>
        <end position="232"/>
    </location>
</feature>
<name>A0ABD3P6C3_9STRA</name>
<feature type="region of interest" description="Disordered" evidence="5">
    <location>
        <begin position="1"/>
        <end position="50"/>
    </location>
</feature>
<dbReference type="PANTHER" id="PTHR13634:SF0">
    <property type="entry name" value="RIBOSOME BIOGENESIS PROTEIN BRX1 HOMOLOG"/>
    <property type="match status" value="1"/>
</dbReference>
<dbReference type="GO" id="GO:0042254">
    <property type="term" value="P:ribosome biogenesis"/>
    <property type="evidence" value="ECO:0007669"/>
    <property type="project" value="UniProtKB-KW"/>
</dbReference>
<accession>A0ABD3P6C3</accession>
<keyword evidence="3" id="KW-0690">Ribosome biogenesis</keyword>
<dbReference type="Pfam" id="PF04427">
    <property type="entry name" value="Brix"/>
    <property type="match status" value="1"/>
</dbReference>
<comment type="subcellular location">
    <subcellularLocation>
        <location evidence="1">Nucleus</location>
        <location evidence="1">Nucleolus</location>
    </subcellularLocation>
</comment>
<dbReference type="GO" id="GO:0005730">
    <property type="term" value="C:nucleolus"/>
    <property type="evidence" value="ECO:0007669"/>
    <property type="project" value="UniProtKB-SubCell"/>
</dbReference>
<dbReference type="PANTHER" id="PTHR13634">
    <property type="entry name" value="RIBOSOME BIOGENESIS PROTEIN BRIX"/>
    <property type="match status" value="1"/>
</dbReference>
<evidence type="ECO:0000256" key="4">
    <source>
        <dbReference type="ARBA" id="ARBA00023242"/>
    </source>
</evidence>
<comment type="caution">
    <text evidence="7">The sequence shown here is derived from an EMBL/GenBank/DDBJ whole genome shotgun (WGS) entry which is preliminary data.</text>
</comment>
<keyword evidence="4" id="KW-0539">Nucleus</keyword>
<protein>
    <recommendedName>
        <fullName evidence="6">Brix domain-containing protein</fullName>
    </recommendedName>
</protein>
<feature type="non-terminal residue" evidence="7">
    <location>
        <position position="234"/>
    </location>
</feature>
<gene>
    <name evidence="7" type="ORF">HJC23_006283</name>
</gene>
<dbReference type="InterPro" id="IPR026532">
    <property type="entry name" value="BRX1"/>
</dbReference>
<evidence type="ECO:0000313" key="7">
    <source>
        <dbReference type="EMBL" id="KAL3782055.1"/>
    </source>
</evidence>
<evidence type="ECO:0000313" key="8">
    <source>
        <dbReference type="Proteomes" id="UP001516023"/>
    </source>
</evidence>
<reference evidence="7 8" key="1">
    <citation type="journal article" date="2020" name="G3 (Bethesda)">
        <title>Improved Reference Genome for Cyclotella cryptica CCMP332, a Model for Cell Wall Morphogenesis, Salinity Adaptation, and Lipid Production in Diatoms (Bacillariophyta).</title>
        <authorList>
            <person name="Roberts W.R."/>
            <person name="Downey K.M."/>
            <person name="Ruck E.C."/>
            <person name="Traller J.C."/>
            <person name="Alverson A.J."/>
        </authorList>
    </citation>
    <scope>NUCLEOTIDE SEQUENCE [LARGE SCALE GENOMIC DNA]</scope>
    <source>
        <strain evidence="7 8">CCMP332</strain>
    </source>
</reference>
<evidence type="ECO:0000256" key="1">
    <source>
        <dbReference type="ARBA" id="ARBA00004604"/>
    </source>
</evidence>
<keyword evidence="8" id="KW-1185">Reference proteome</keyword>
<dbReference type="Proteomes" id="UP001516023">
    <property type="component" value="Unassembled WGS sequence"/>
</dbReference>
<comment type="similarity">
    <text evidence="2">Belongs to the BRX1 family.</text>
</comment>
<dbReference type="InterPro" id="IPR007109">
    <property type="entry name" value="Brix"/>
</dbReference>
<evidence type="ECO:0000256" key="2">
    <source>
        <dbReference type="ARBA" id="ARBA00006369"/>
    </source>
</evidence>
<proteinExistence type="inferred from homology"/>
<evidence type="ECO:0000259" key="6">
    <source>
        <dbReference type="Pfam" id="PF04427"/>
    </source>
</evidence>
<evidence type="ECO:0000256" key="5">
    <source>
        <dbReference type="SAM" id="MobiDB-lite"/>
    </source>
</evidence>
<evidence type="ECO:0000256" key="3">
    <source>
        <dbReference type="ARBA" id="ARBA00022517"/>
    </source>
</evidence>
<organism evidence="7 8">
    <name type="scientific">Cyclotella cryptica</name>
    <dbReference type="NCBI Taxonomy" id="29204"/>
    <lineage>
        <taxon>Eukaryota</taxon>
        <taxon>Sar</taxon>
        <taxon>Stramenopiles</taxon>
        <taxon>Ochrophyta</taxon>
        <taxon>Bacillariophyta</taxon>
        <taxon>Coscinodiscophyceae</taxon>
        <taxon>Thalassiosirophycidae</taxon>
        <taxon>Stephanodiscales</taxon>
        <taxon>Stephanodiscaceae</taxon>
        <taxon>Cyclotella</taxon>
    </lineage>
</organism>
<dbReference type="AlphaFoldDB" id="A0ABD3P6C3"/>
<dbReference type="EMBL" id="JABMIG020000298">
    <property type="protein sequence ID" value="KAL3782055.1"/>
    <property type="molecule type" value="Genomic_DNA"/>
</dbReference>